<keyword evidence="3" id="KW-1185">Reference proteome</keyword>
<comment type="caution">
    <text evidence="2">The sequence shown here is derived from an EMBL/GenBank/DDBJ whole genome shotgun (WGS) entry which is preliminary data.</text>
</comment>
<organism evidence="2 3">
    <name type="scientific">Luteibaculum oceani</name>
    <dbReference type="NCBI Taxonomy" id="1294296"/>
    <lineage>
        <taxon>Bacteria</taxon>
        <taxon>Pseudomonadati</taxon>
        <taxon>Bacteroidota</taxon>
        <taxon>Flavobacteriia</taxon>
        <taxon>Flavobacteriales</taxon>
        <taxon>Luteibaculaceae</taxon>
        <taxon>Luteibaculum</taxon>
    </lineage>
</organism>
<dbReference type="SUPFAM" id="SSF47336">
    <property type="entry name" value="ACP-like"/>
    <property type="match status" value="1"/>
</dbReference>
<gene>
    <name evidence="2" type="ORF">FRX97_02265</name>
</gene>
<protein>
    <submittedName>
        <fullName evidence="2">Acyl carrier protein</fullName>
    </submittedName>
</protein>
<dbReference type="EMBL" id="VORB01000002">
    <property type="protein sequence ID" value="TXC81937.1"/>
    <property type="molecule type" value="Genomic_DNA"/>
</dbReference>
<accession>A0A5C6V9U0</accession>
<dbReference type="AlphaFoldDB" id="A0A5C6V9U0"/>
<dbReference type="InterPro" id="IPR009081">
    <property type="entry name" value="PP-bd_ACP"/>
</dbReference>
<dbReference type="PROSITE" id="PS50075">
    <property type="entry name" value="CARRIER"/>
    <property type="match status" value="1"/>
</dbReference>
<dbReference type="RefSeq" id="WP_147012962.1">
    <property type="nucleotide sequence ID" value="NZ_VORB01000002.1"/>
</dbReference>
<dbReference type="Gene3D" id="1.10.1200.10">
    <property type="entry name" value="ACP-like"/>
    <property type="match status" value="1"/>
</dbReference>
<dbReference type="OrthoDB" id="677810at2"/>
<dbReference type="Proteomes" id="UP000321168">
    <property type="component" value="Unassembled WGS sequence"/>
</dbReference>
<name>A0A5C6V9U0_9FLAO</name>
<evidence type="ECO:0000259" key="1">
    <source>
        <dbReference type="PROSITE" id="PS50075"/>
    </source>
</evidence>
<evidence type="ECO:0000313" key="2">
    <source>
        <dbReference type="EMBL" id="TXC81937.1"/>
    </source>
</evidence>
<proteinExistence type="predicted"/>
<reference evidence="2 3" key="1">
    <citation type="submission" date="2019-08" db="EMBL/GenBank/DDBJ databases">
        <title>Genome of Luteibaculum oceani JCM 18817.</title>
        <authorList>
            <person name="Bowman J.P."/>
        </authorList>
    </citation>
    <scope>NUCLEOTIDE SEQUENCE [LARGE SCALE GENOMIC DNA]</scope>
    <source>
        <strain evidence="2 3">JCM 18817</strain>
    </source>
</reference>
<evidence type="ECO:0000313" key="3">
    <source>
        <dbReference type="Proteomes" id="UP000321168"/>
    </source>
</evidence>
<dbReference type="InterPro" id="IPR036736">
    <property type="entry name" value="ACP-like_sf"/>
</dbReference>
<feature type="domain" description="Carrier" evidence="1">
    <location>
        <begin position="3"/>
        <end position="82"/>
    </location>
</feature>
<dbReference type="Pfam" id="PF00550">
    <property type="entry name" value="PP-binding"/>
    <property type="match status" value="1"/>
</dbReference>
<sequence length="83" mass="9432">MSTPIIDVQQTVKTFLQKRIGEDISFEVTDDIFELGLVNSLFALELVVFLENTFGFTVENEDLDLNNFSSVANIEKFVVRKKA</sequence>